<dbReference type="RefSeq" id="WP_134777932.1">
    <property type="nucleotide sequence ID" value="NZ_JAYLLN010000025.1"/>
</dbReference>
<feature type="chain" id="PRO_5047456747" evidence="2">
    <location>
        <begin position="20"/>
        <end position="325"/>
    </location>
</feature>
<gene>
    <name evidence="4" type="ORF">VJ786_10875</name>
</gene>
<evidence type="ECO:0000256" key="2">
    <source>
        <dbReference type="SAM" id="SignalP"/>
    </source>
</evidence>
<feature type="domain" description="SMP-30/Gluconolactonase/LRE-like region" evidence="3">
    <location>
        <begin position="49"/>
        <end position="312"/>
    </location>
</feature>
<dbReference type="PANTHER" id="PTHR47572:SF4">
    <property type="entry name" value="LACTONASE DRP35"/>
    <property type="match status" value="1"/>
</dbReference>
<dbReference type="InterPro" id="IPR013658">
    <property type="entry name" value="SGL"/>
</dbReference>
<sequence length="325" mass="36100">MKNIYLLISFFMLSFNSSAQTKIEIFDPSFLELIDSTSQLELLADGMKWAEGPVWDGKNNRLLFSDPALNTIFSWDEKNGKEVFLHPSGFDGDGHYSDEPGTNGLLINKIGKLIACDHGNRRIAVIDLDNKTKNLFAGNWDGKRFNSPNDICEHPAGYYFFTDPPYGLPHREKDSVNKEIPFNGVYCLSDDGRVSLLIDHLDRPNGIALSPKAEQLFVALSDGNNPYIMRYALKGKSIQGEGTVFFDFKKNFPNESMAADGIKINKQGDVFAAAGKSIVVINKQGNPIGRIHTGNPTANCAFGDDGYLYITAKDKLMRVKLKSLD</sequence>
<dbReference type="Pfam" id="PF08450">
    <property type="entry name" value="SGL"/>
    <property type="match status" value="1"/>
</dbReference>
<dbReference type="Proteomes" id="UP001363035">
    <property type="component" value="Unassembled WGS sequence"/>
</dbReference>
<feature type="signal peptide" evidence="2">
    <location>
        <begin position="1"/>
        <end position="19"/>
    </location>
</feature>
<keyword evidence="1" id="KW-0378">Hydrolase</keyword>
<accession>A0ABU8I6Q6</accession>
<proteinExistence type="predicted"/>
<evidence type="ECO:0000313" key="4">
    <source>
        <dbReference type="EMBL" id="MEI5985404.1"/>
    </source>
</evidence>
<dbReference type="InterPro" id="IPR005511">
    <property type="entry name" value="SMP-30"/>
</dbReference>
<evidence type="ECO:0000259" key="3">
    <source>
        <dbReference type="Pfam" id="PF08450"/>
    </source>
</evidence>
<evidence type="ECO:0000256" key="1">
    <source>
        <dbReference type="ARBA" id="ARBA00022801"/>
    </source>
</evidence>
<dbReference type="SUPFAM" id="SSF63829">
    <property type="entry name" value="Calcium-dependent phosphotriesterase"/>
    <property type="match status" value="1"/>
</dbReference>
<evidence type="ECO:0000313" key="5">
    <source>
        <dbReference type="Proteomes" id="UP001363035"/>
    </source>
</evidence>
<reference evidence="4 5" key="1">
    <citation type="submission" date="2024-01" db="EMBL/GenBank/DDBJ databases">
        <title>Sphingobacterium tenebrionis sp. nov., a novel endophyte isolated from tenebrio molitor intestines.</title>
        <authorList>
            <person name="Zhang C."/>
        </authorList>
    </citation>
    <scope>NUCLEOTIDE SEQUENCE [LARGE SCALE GENOMIC DNA]</scope>
    <source>
        <strain evidence="4 5">PU5-4</strain>
    </source>
</reference>
<dbReference type="PANTHER" id="PTHR47572">
    <property type="entry name" value="LIPOPROTEIN-RELATED"/>
    <property type="match status" value="1"/>
</dbReference>
<protein>
    <submittedName>
        <fullName evidence="4">SMP-30/gluconolactonase/LRE family protein</fullName>
    </submittedName>
</protein>
<comment type="caution">
    <text evidence="4">The sequence shown here is derived from an EMBL/GenBank/DDBJ whole genome shotgun (WGS) entry which is preliminary data.</text>
</comment>
<dbReference type="InterPro" id="IPR051262">
    <property type="entry name" value="SMP-30/CGR1_Lactonase"/>
</dbReference>
<keyword evidence="2" id="KW-0732">Signal</keyword>
<dbReference type="InterPro" id="IPR011042">
    <property type="entry name" value="6-blade_b-propeller_TolB-like"/>
</dbReference>
<keyword evidence="5" id="KW-1185">Reference proteome</keyword>
<dbReference type="PRINTS" id="PR01790">
    <property type="entry name" value="SMP30FAMILY"/>
</dbReference>
<organism evidence="4 5">
    <name type="scientific">Sphingobacterium tenebrionis</name>
    <dbReference type="NCBI Taxonomy" id="3111775"/>
    <lineage>
        <taxon>Bacteria</taxon>
        <taxon>Pseudomonadati</taxon>
        <taxon>Bacteroidota</taxon>
        <taxon>Sphingobacteriia</taxon>
        <taxon>Sphingobacteriales</taxon>
        <taxon>Sphingobacteriaceae</taxon>
        <taxon>Sphingobacterium</taxon>
    </lineage>
</organism>
<name>A0ABU8I6Q6_9SPHI</name>
<dbReference type="Gene3D" id="2.120.10.30">
    <property type="entry name" value="TolB, C-terminal domain"/>
    <property type="match status" value="1"/>
</dbReference>
<dbReference type="EMBL" id="JAYLLN010000025">
    <property type="protein sequence ID" value="MEI5985404.1"/>
    <property type="molecule type" value="Genomic_DNA"/>
</dbReference>